<proteinExistence type="predicted"/>
<dbReference type="InterPro" id="IPR007061">
    <property type="entry name" value="MST-like"/>
</dbReference>
<dbReference type="SUPFAM" id="SSF109854">
    <property type="entry name" value="DinB/YfiT-like putative metalloenzymes"/>
    <property type="match status" value="1"/>
</dbReference>
<name>H6MZ33_GORPV</name>
<dbReference type="InterPro" id="IPR034660">
    <property type="entry name" value="DinB/YfiT-like"/>
</dbReference>
<protein>
    <recommendedName>
        <fullName evidence="3">DinB family protein</fullName>
    </recommendedName>
</protein>
<dbReference type="Gene3D" id="1.20.120.450">
    <property type="entry name" value="dinb family like domain"/>
    <property type="match status" value="1"/>
</dbReference>
<gene>
    <name evidence="1" type="ordered locus">GPOL_c33560</name>
</gene>
<dbReference type="EMBL" id="CP003119">
    <property type="protein sequence ID" value="AFA74369.1"/>
    <property type="molecule type" value="Genomic_DNA"/>
</dbReference>
<dbReference type="Proteomes" id="UP000009154">
    <property type="component" value="Chromosome"/>
</dbReference>
<reference evidence="1 2" key="1">
    <citation type="journal article" date="2012" name="Appl. Environ. Microbiol.">
        <title>Involvement of two latex-clearing proteins during rubber degradation and insights into the subsequent degradation pathway revealed by the genome sequence of Gordonia polyisoprenivorans strain VH2.</title>
        <authorList>
            <person name="Hiessl S."/>
            <person name="Schuldes J."/>
            <person name="Thurmer A."/>
            <person name="Halbsguth T."/>
            <person name="Broker D."/>
            <person name="Angelov A."/>
            <person name="Liebl W."/>
            <person name="Daniel R."/>
            <person name="Steinbuchel A."/>
        </authorList>
    </citation>
    <scope>NUCLEOTIDE SEQUENCE [LARGE SCALE GENOMIC DNA]</scope>
    <source>
        <strain evidence="2">DSM 44266 / VH2</strain>
    </source>
</reference>
<sequence length="193" mass="21655">MMMAESPTKEQLVKYLQELRDTVLWKLDGLDEYDLRRPLTPTGTSLLGMVKHLADDEFSYFGETFGRPVTDLPWIEGRDSGDQADMFARADESVADIVGWYRSSWEHAAQTLATRDLDAPGVVTWWTHQSVTLGRILLHMAVETARHVGQMDILRESVDGAVGLYADNTNIAPVDHAAHRARVQAIADGFRRS</sequence>
<keyword evidence="2" id="KW-1185">Reference proteome</keyword>
<dbReference type="STRING" id="1112204.GPOL_c33560"/>
<evidence type="ECO:0000313" key="1">
    <source>
        <dbReference type="EMBL" id="AFA74369.1"/>
    </source>
</evidence>
<dbReference type="HOGENOM" id="CLU_097062_0_0_11"/>
<dbReference type="Pfam" id="PF04978">
    <property type="entry name" value="MST"/>
    <property type="match status" value="1"/>
</dbReference>
<accession>H6MZ33</accession>
<evidence type="ECO:0008006" key="3">
    <source>
        <dbReference type="Google" id="ProtNLM"/>
    </source>
</evidence>
<evidence type="ECO:0000313" key="2">
    <source>
        <dbReference type="Proteomes" id="UP000009154"/>
    </source>
</evidence>
<organism evidence="1 2">
    <name type="scientific">Gordonia polyisoprenivorans (strain DSM 44266 / VH2)</name>
    <dbReference type="NCBI Taxonomy" id="1112204"/>
    <lineage>
        <taxon>Bacteria</taxon>
        <taxon>Bacillati</taxon>
        <taxon>Actinomycetota</taxon>
        <taxon>Actinomycetes</taxon>
        <taxon>Mycobacteriales</taxon>
        <taxon>Gordoniaceae</taxon>
        <taxon>Gordonia</taxon>
    </lineage>
</organism>
<dbReference type="KEGG" id="gpo:GPOL_c33560"/>
<dbReference type="eggNOG" id="COG2318">
    <property type="taxonomic scope" value="Bacteria"/>
</dbReference>
<dbReference type="AlphaFoldDB" id="H6MZ33"/>